<dbReference type="PANTHER" id="PTHR36562:SF5">
    <property type="entry name" value="SERINE_ARGININE REPETITIVE MATRIX 2"/>
    <property type="match status" value="1"/>
</dbReference>
<keyword evidence="4" id="KW-0507">mRNA processing</keyword>
<evidence type="ECO:0000256" key="8">
    <source>
        <dbReference type="SAM" id="MobiDB-lite"/>
    </source>
</evidence>
<dbReference type="RefSeq" id="XP_020075064.1">
    <property type="nucleotide sequence ID" value="XM_020221609.1"/>
</dbReference>
<dbReference type="AlphaFoldDB" id="A0A1E4RFF4"/>
<name>A0A1E4RFF4_9ASCO</name>
<evidence type="ECO:0000313" key="10">
    <source>
        <dbReference type="EMBL" id="ODV65997.1"/>
    </source>
</evidence>
<dbReference type="Gene3D" id="6.10.140.420">
    <property type="match status" value="1"/>
</dbReference>
<accession>A0A1E4RFF4</accession>
<sequence length="117" mass="13401">MSYNGIGLQTARGSGTSGHVQKNLAGSKDGEAVTGMGHHRRRELEREHEQRKQELKARESNKSVARAEIEEHNRKREIDIKCMELRDSLEDESEDEDIIETKVKELRESLLASYTHD</sequence>
<evidence type="ECO:0000313" key="11">
    <source>
        <dbReference type="Proteomes" id="UP000095085"/>
    </source>
</evidence>
<evidence type="ECO:0000256" key="2">
    <source>
        <dbReference type="ARBA" id="ARBA00005954"/>
    </source>
</evidence>
<proteinExistence type="inferred from homology"/>
<dbReference type="InterPro" id="IPR051372">
    <property type="entry name" value="CWC21"/>
</dbReference>
<dbReference type="InterPro" id="IPR013170">
    <property type="entry name" value="mRNA_splic_Cwf21_dom"/>
</dbReference>
<feature type="compositionally biased region" description="Basic and acidic residues" evidence="8">
    <location>
        <begin position="42"/>
        <end position="70"/>
    </location>
</feature>
<evidence type="ECO:0000256" key="1">
    <source>
        <dbReference type="ARBA" id="ARBA00004123"/>
    </source>
</evidence>
<dbReference type="SMART" id="SM01115">
    <property type="entry name" value="cwf21"/>
    <property type="match status" value="1"/>
</dbReference>
<dbReference type="Pfam" id="PF08312">
    <property type="entry name" value="cwf21"/>
    <property type="match status" value="1"/>
</dbReference>
<protein>
    <recommendedName>
        <fullName evidence="3">Pre-mRNA-splicing factor CWC21</fullName>
    </recommendedName>
</protein>
<feature type="region of interest" description="Disordered" evidence="8">
    <location>
        <begin position="1"/>
        <end position="70"/>
    </location>
</feature>
<dbReference type="STRING" id="984485.A0A1E4RFF4"/>
<evidence type="ECO:0000256" key="5">
    <source>
        <dbReference type="ARBA" id="ARBA00022728"/>
    </source>
</evidence>
<gene>
    <name evidence="10" type="ORF">HYPBUDRAFT_153557</name>
</gene>
<dbReference type="GO" id="GO:0006397">
    <property type="term" value="P:mRNA processing"/>
    <property type="evidence" value="ECO:0007669"/>
    <property type="project" value="UniProtKB-KW"/>
</dbReference>
<feature type="compositionally biased region" description="Polar residues" evidence="8">
    <location>
        <begin position="11"/>
        <end position="20"/>
    </location>
</feature>
<dbReference type="GO" id="GO:0008380">
    <property type="term" value="P:RNA splicing"/>
    <property type="evidence" value="ECO:0007669"/>
    <property type="project" value="UniProtKB-KW"/>
</dbReference>
<evidence type="ECO:0000259" key="9">
    <source>
        <dbReference type="SMART" id="SM01115"/>
    </source>
</evidence>
<reference evidence="11" key="1">
    <citation type="submission" date="2016-05" db="EMBL/GenBank/DDBJ databases">
        <title>Comparative genomics of biotechnologically important yeasts.</title>
        <authorList>
            <consortium name="DOE Joint Genome Institute"/>
            <person name="Riley R."/>
            <person name="Haridas S."/>
            <person name="Wolfe K.H."/>
            <person name="Lopes M.R."/>
            <person name="Hittinger C.T."/>
            <person name="Goker M."/>
            <person name="Salamov A."/>
            <person name="Wisecaver J."/>
            <person name="Long T.M."/>
            <person name="Aerts A.L."/>
            <person name="Barry K."/>
            <person name="Choi C."/>
            <person name="Clum A."/>
            <person name="Coughlan A.Y."/>
            <person name="Deshpande S."/>
            <person name="Douglass A.P."/>
            <person name="Hanson S.J."/>
            <person name="Klenk H.-P."/>
            <person name="Labutti K."/>
            <person name="Lapidus A."/>
            <person name="Lindquist E."/>
            <person name="Lipzen A."/>
            <person name="Meier-Kolthoff J.P."/>
            <person name="Ohm R.A."/>
            <person name="Otillar R.P."/>
            <person name="Pangilinan J."/>
            <person name="Peng Y."/>
            <person name="Rokas A."/>
            <person name="Rosa C.A."/>
            <person name="Scheuner C."/>
            <person name="Sibirny A.A."/>
            <person name="Slot J.C."/>
            <person name="Stielow J.B."/>
            <person name="Sun H."/>
            <person name="Kurtzman C.P."/>
            <person name="Blackwell M."/>
            <person name="Grigoriev I.V."/>
            <person name="Jeffries T.W."/>
        </authorList>
    </citation>
    <scope>NUCLEOTIDE SEQUENCE [LARGE SCALE GENOMIC DNA]</scope>
    <source>
        <strain evidence="11">NRRL Y-1933</strain>
    </source>
</reference>
<keyword evidence="6" id="KW-0508">mRNA splicing</keyword>
<dbReference type="GeneID" id="30996158"/>
<dbReference type="Proteomes" id="UP000095085">
    <property type="component" value="Unassembled WGS sequence"/>
</dbReference>
<evidence type="ECO:0000256" key="3">
    <source>
        <dbReference type="ARBA" id="ARBA00020641"/>
    </source>
</evidence>
<feature type="non-terminal residue" evidence="10">
    <location>
        <position position="117"/>
    </location>
</feature>
<comment type="subcellular location">
    <subcellularLocation>
        <location evidence="1">Nucleus</location>
    </subcellularLocation>
</comment>
<keyword evidence="11" id="KW-1185">Reference proteome</keyword>
<comment type="similarity">
    <text evidence="2">Belongs to the CWC21 family.</text>
</comment>
<evidence type="ECO:0000256" key="7">
    <source>
        <dbReference type="ARBA" id="ARBA00023242"/>
    </source>
</evidence>
<dbReference type="GO" id="GO:0005681">
    <property type="term" value="C:spliceosomal complex"/>
    <property type="evidence" value="ECO:0007669"/>
    <property type="project" value="UniProtKB-KW"/>
</dbReference>
<dbReference type="OrthoDB" id="10267305at2759"/>
<dbReference type="EMBL" id="KV454543">
    <property type="protein sequence ID" value="ODV65997.1"/>
    <property type="molecule type" value="Genomic_DNA"/>
</dbReference>
<dbReference type="CDD" id="cd21372">
    <property type="entry name" value="cwf21_CWC21-like"/>
    <property type="match status" value="1"/>
</dbReference>
<evidence type="ECO:0000256" key="6">
    <source>
        <dbReference type="ARBA" id="ARBA00023187"/>
    </source>
</evidence>
<keyword evidence="5" id="KW-0747">Spliceosome</keyword>
<evidence type="ECO:0000256" key="4">
    <source>
        <dbReference type="ARBA" id="ARBA00022664"/>
    </source>
</evidence>
<feature type="domain" description="CWF21" evidence="9">
    <location>
        <begin position="70"/>
        <end position="115"/>
    </location>
</feature>
<dbReference type="PANTHER" id="PTHR36562">
    <property type="entry name" value="SERINE/ARGININE REPETITIVE MATRIX 2"/>
    <property type="match status" value="1"/>
</dbReference>
<organism evidence="10 11">
    <name type="scientific">Hyphopichia burtonii NRRL Y-1933</name>
    <dbReference type="NCBI Taxonomy" id="984485"/>
    <lineage>
        <taxon>Eukaryota</taxon>
        <taxon>Fungi</taxon>
        <taxon>Dikarya</taxon>
        <taxon>Ascomycota</taxon>
        <taxon>Saccharomycotina</taxon>
        <taxon>Pichiomycetes</taxon>
        <taxon>Debaryomycetaceae</taxon>
        <taxon>Hyphopichia</taxon>
    </lineage>
</organism>
<keyword evidence="7" id="KW-0539">Nucleus</keyword>